<accession>A0A179H5I9</accession>
<protein>
    <submittedName>
        <fullName evidence="7">Major intrinsic protein domain-containing protein</fullName>
    </submittedName>
</protein>
<reference evidence="7 8" key="1">
    <citation type="submission" date="2016-01" db="EMBL/GenBank/DDBJ databases">
        <title>Biosynthesis of antibiotic leucinostatins and their inhibition on Phytophthora in bio-control Purpureocillium lilacinum.</title>
        <authorList>
            <person name="Wang G."/>
            <person name="Liu Z."/>
            <person name="Lin R."/>
            <person name="Li E."/>
            <person name="Mao Z."/>
            <person name="Ling J."/>
            <person name="Yin W."/>
            <person name="Xie B."/>
        </authorList>
    </citation>
    <scope>NUCLEOTIDE SEQUENCE [LARGE SCALE GENOMIC DNA]</scope>
    <source>
        <strain evidence="7">PLBJ-1</strain>
    </source>
</reference>
<dbReference type="PANTHER" id="PTHR47002">
    <property type="entry name" value="AQUAPORIN-LIKE"/>
    <property type="match status" value="1"/>
</dbReference>
<dbReference type="Pfam" id="PF00230">
    <property type="entry name" value="MIP"/>
    <property type="match status" value="1"/>
</dbReference>
<feature type="transmembrane region" description="Helical" evidence="6">
    <location>
        <begin position="18"/>
        <end position="39"/>
    </location>
</feature>
<evidence type="ECO:0000256" key="3">
    <source>
        <dbReference type="ARBA" id="ARBA00022989"/>
    </source>
</evidence>
<dbReference type="PRINTS" id="PR00783">
    <property type="entry name" value="MINTRINSICP"/>
</dbReference>
<keyword evidence="4 6" id="KW-0472">Membrane</keyword>
<organism evidence="7 8">
    <name type="scientific">Purpureocillium lilacinum</name>
    <name type="common">Paecilomyces lilacinus</name>
    <dbReference type="NCBI Taxonomy" id="33203"/>
    <lineage>
        <taxon>Eukaryota</taxon>
        <taxon>Fungi</taxon>
        <taxon>Dikarya</taxon>
        <taxon>Ascomycota</taxon>
        <taxon>Pezizomycotina</taxon>
        <taxon>Sordariomycetes</taxon>
        <taxon>Hypocreomycetidae</taxon>
        <taxon>Hypocreales</taxon>
        <taxon>Ophiocordycipitaceae</taxon>
        <taxon>Purpureocillium</taxon>
    </lineage>
</organism>
<name>A0A179H5I9_PURLI</name>
<keyword evidence="5" id="KW-0813">Transport</keyword>
<evidence type="ECO:0000256" key="1">
    <source>
        <dbReference type="ARBA" id="ARBA00004141"/>
    </source>
</evidence>
<evidence type="ECO:0000256" key="6">
    <source>
        <dbReference type="SAM" id="Phobius"/>
    </source>
</evidence>
<gene>
    <name evidence="7" type="ORF">VFPBJ_03781</name>
</gene>
<dbReference type="InterPro" id="IPR000425">
    <property type="entry name" value="MIP"/>
</dbReference>
<dbReference type="PANTHER" id="PTHR47002:SF2">
    <property type="entry name" value="AQUAPORIN AQPAE.A-LIKE"/>
    <property type="match status" value="1"/>
</dbReference>
<dbReference type="InterPro" id="IPR023271">
    <property type="entry name" value="Aquaporin-like"/>
</dbReference>
<dbReference type="GO" id="GO:0016020">
    <property type="term" value="C:membrane"/>
    <property type="evidence" value="ECO:0007669"/>
    <property type="project" value="UniProtKB-SubCell"/>
</dbReference>
<dbReference type="GO" id="GO:0015267">
    <property type="term" value="F:channel activity"/>
    <property type="evidence" value="ECO:0007669"/>
    <property type="project" value="InterPro"/>
</dbReference>
<evidence type="ECO:0000313" key="8">
    <source>
        <dbReference type="Proteomes" id="UP000078240"/>
    </source>
</evidence>
<dbReference type="EMBL" id="LSBH01000002">
    <property type="protein sequence ID" value="OAQ85008.1"/>
    <property type="molecule type" value="Genomic_DNA"/>
</dbReference>
<comment type="subcellular location">
    <subcellularLocation>
        <location evidence="1">Membrane</location>
        <topology evidence="1">Multi-pass membrane protein</topology>
    </subcellularLocation>
</comment>
<sequence>MITFSAVLVGICPLPRGVLYMCGQTLGAAAVGGLLSAAWGSERSQRYGNVQGGGCFVNFDQITTGQVYLNEFLGSFALLYLAFGVGLDPRQAVLFGPRLGPLLVGASLGLVSFSTSGLAPGYAGAQMNPARCLAYGIVRSVGMVVWAGGGVGAQRRGVPRCAAAPPRAGEGKVVQKGGRRGVFKGGTDAAFRGVTMAYWRLVRRYHVSLVDETLACIAFCSAGHGVL</sequence>
<dbReference type="Proteomes" id="UP000078240">
    <property type="component" value="Unassembled WGS sequence"/>
</dbReference>
<keyword evidence="2 5" id="KW-0812">Transmembrane</keyword>
<proteinExistence type="inferred from homology"/>
<dbReference type="AlphaFoldDB" id="A0A179H5I9"/>
<feature type="transmembrane region" description="Helical" evidence="6">
    <location>
        <begin position="99"/>
        <end position="120"/>
    </location>
</feature>
<comment type="caution">
    <text evidence="7">The sequence shown here is derived from an EMBL/GenBank/DDBJ whole genome shotgun (WGS) entry which is preliminary data.</text>
</comment>
<dbReference type="Gene3D" id="1.20.1080.10">
    <property type="entry name" value="Glycerol uptake facilitator protein"/>
    <property type="match status" value="1"/>
</dbReference>
<evidence type="ECO:0000256" key="4">
    <source>
        <dbReference type="ARBA" id="ARBA00023136"/>
    </source>
</evidence>
<evidence type="ECO:0000256" key="2">
    <source>
        <dbReference type="ARBA" id="ARBA00022692"/>
    </source>
</evidence>
<evidence type="ECO:0000256" key="5">
    <source>
        <dbReference type="RuleBase" id="RU000477"/>
    </source>
</evidence>
<comment type="similarity">
    <text evidence="5">Belongs to the MIP/aquaporin (TC 1.A.8) family.</text>
</comment>
<keyword evidence="3 6" id="KW-1133">Transmembrane helix</keyword>
<dbReference type="SUPFAM" id="SSF81338">
    <property type="entry name" value="Aquaporin-like"/>
    <property type="match status" value="1"/>
</dbReference>
<feature type="transmembrane region" description="Helical" evidence="6">
    <location>
        <begin position="67"/>
        <end position="87"/>
    </location>
</feature>
<evidence type="ECO:0000313" key="7">
    <source>
        <dbReference type="EMBL" id="OAQ85008.1"/>
    </source>
</evidence>